<sequence length="104" mass="11617">MNQRHRHRESRINGNIAKIENYVASVVPEYTFTDFKSHFRLTQGQVQNISTAVTACCVLHNICLETLEDLEFEEAVDDNVPEGVNDQPDVMQNNPSGNGIAASL</sequence>
<dbReference type="Proteomes" id="UP000289886">
    <property type="component" value="Unassembled WGS sequence"/>
</dbReference>
<dbReference type="EMBL" id="SCEB01215751">
    <property type="protein sequence ID" value="RXM27890.1"/>
    <property type="molecule type" value="Genomic_DNA"/>
</dbReference>
<evidence type="ECO:0008006" key="4">
    <source>
        <dbReference type="Google" id="ProtNLM"/>
    </source>
</evidence>
<evidence type="ECO:0000313" key="2">
    <source>
        <dbReference type="EMBL" id="RXM27890.1"/>
    </source>
</evidence>
<reference evidence="2 3" key="1">
    <citation type="submission" date="2019-01" db="EMBL/GenBank/DDBJ databases">
        <title>Draft Genome and Complete Hox-Cluster Characterization of the Sterlet Sturgeon (Acipenser ruthenus).</title>
        <authorList>
            <person name="Wei Q."/>
        </authorList>
    </citation>
    <scope>NUCLEOTIDE SEQUENCE [LARGE SCALE GENOMIC DNA]</scope>
    <source>
        <strain evidence="2">WHYD16114868_AA</strain>
        <tissue evidence="2">Blood</tissue>
    </source>
</reference>
<dbReference type="AlphaFoldDB" id="A0A444TYC6"/>
<comment type="caution">
    <text evidence="2">The sequence shown here is derived from an EMBL/GenBank/DDBJ whole genome shotgun (WGS) entry which is preliminary data.</text>
</comment>
<organism evidence="2 3">
    <name type="scientific">Acipenser ruthenus</name>
    <name type="common">Sterlet sturgeon</name>
    <dbReference type="NCBI Taxonomy" id="7906"/>
    <lineage>
        <taxon>Eukaryota</taxon>
        <taxon>Metazoa</taxon>
        <taxon>Chordata</taxon>
        <taxon>Craniata</taxon>
        <taxon>Vertebrata</taxon>
        <taxon>Euteleostomi</taxon>
        <taxon>Actinopterygii</taxon>
        <taxon>Chondrostei</taxon>
        <taxon>Acipenseriformes</taxon>
        <taxon>Acipenseridae</taxon>
        <taxon>Acipenser</taxon>
    </lineage>
</organism>
<gene>
    <name evidence="2" type="ORF">EOD39_10240</name>
</gene>
<evidence type="ECO:0000313" key="3">
    <source>
        <dbReference type="Proteomes" id="UP000289886"/>
    </source>
</evidence>
<protein>
    <recommendedName>
        <fullName evidence="4">Nuclease HARBI1</fullName>
    </recommendedName>
</protein>
<name>A0A444TYC6_ACIRT</name>
<proteinExistence type="predicted"/>
<feature type="region of interest" description="Disordered" evidence="1">
    <location>
        <begin position="79"/>
        <end position="104"/>
    </location>
</feature>
<accession>A0A444TYC6</accession>
<keyword evidence="3" id="KW-1185">Reference proteome</keyword>
<evidence type="ECO:0000256" key="1">
    <source>
        <dbReference type="SAM" id="MobiDB-lite"/>
    </source>
</evidence>